<evidence type="ECO:0000313" key="1">
    <source>
        <dbReference type="EMBL" id="ETX08499.1"/>
    </source>
</evidence>
<accession>W4MDS7</accession>
<dbReference type="HOGENOM" id="CLU_2631596_0_0_7"/>
<proteinExistence type="predicted"/>
<dbReference type="Proteomes" id="UP000019140">
    <property type="component" value="Unassembled WGS sequence"/>
</dbReference>
<organism evidence="1 2">
    <name type="scientific">Candidatus Entotheonella gemina</name>
    <dbReference type="NCBI Taxonomy" id="1429439"/>
    <lineage>
        <taxon>Bacteria</taxon>
        <taxon>Pseudomonadati</taxon>
        <taxon>Nitrospinota/Tectimicrobiota group</taxon>
        <taxon>Candidatus Tectimicrobiota</taxon>
        <taxon>Candidatus Entotheonellia</taxon>
        <taxon>Candidatus Entotheonellales</taxon>
        <taxon>Candidatus Entotheonellaceae</taxon>
        <taxon>Candidatus Entotheonella</taxon>
    </lineage>
</organism>
<dbReference type="AlphaFoldDB" id="W4MDS7"/>
<dbReference type="EMBL" id="AZHX01000203">
    <property type="protein sequence ID" value="ETX08499.1"/>
    <property type="molecule type" value="Genomic_DNA"/>
</dbReference>
<evidence type="ECO:0000313" key="2">
    <source>
        <dbReference type="Proteomes" id="UP000019140"/>
    </source>
</evidence>
<reference evidence="1 2" key="1">
    <citation type="journal article" date="2014" name="Nature">
        <title>An environmental bacterial taxon with a large and distinct metabolic repertoire.</title>
        <authorList>
            <person name="Wilson M.C."/>
            <person name="Mori T."/>
            <person name="Ruckert C."/>
            <person name="Uria A.R."/>
            <person name="Helf M.J."/>
            <person name="Takada K."/>
            <person name="Gernert C."/>
            <person name="Steffens U.A."/>
            <person name="Heycke N."/>
            <person name="Schmitt S."/>
            <person name="Rinke C."/>
            <person name="Helfrich E.J."/>
            <person name="Brachmann A.O."/>
            <person name="Gurgui C."/>
            <person name="Wakimoto T."/>
            <person name="Kracht M."/>
            <person name="Crusemann M."/>
            <person name="Hentschel U."/>
            <person name="Abe I."/>
            <person name="Matsunaga S."/>
            <person name="Kalinowski J."/>
            <person name="Takeyama H."/>
            <person name="Piel J."/>
        </authorList>
    </citation>
    <scope>NUCLEOTIDE SEQUENCE [LARGE SCALE GENOMIC DNA]</scope>
    <source>
        <strain evidence="2">TSY2</strain>
    </source>
</reference>
<gene>
    <name evidence="1" type="ORF">ETSY2_05040</name>
</gene>
<sequence length="77" mass="8903">MQRLQGAESDEYYPDTGELVPLFNPRRDDWSSHFRFDGGIIIGLTPSGQATVRLLNMNAPRRVQLREEWLREEGQKG</sequence>
<keyword evidence="2" id="KW-1185">Reference proteome</keyword>
<name>W4MDS7_9BACT</name>
<protein>
    <submittedName>
        <fullName evidence="1">Uncharacterized protein</fullName>
    </submittedName>
</protein>
<comment type="caution">
    <text evidence="1">The sequence shown here is derived from an EMBL/GenBank/DDBJ whole genome shotgun (WGS) entry which is preliminary data.</text>
</comment>